<feature type="domain" description="HTH marR-type" evidence="2">
    <location>
        <begin position="17"/>
        <end position="64"/>
    </location>
</feature>
<comment type="caution">
    <text evidence="3">The sequence shown here is derived from an EMBL/GenBank/DDBJ whole genome shotgun (WGS) entry which is preliminary data.</text>
</comment>
<sequence>MADLEGRRAARWTFLTSHARVLLEIARNPDVRLREVAATAGITERAAQAIVADLEAAGCITRTRIGRRNRYTVHADSRFRHPAEAGVPISGLLSLFLERDTLDREVERETPGEEPQGSDTQSDPTPSQSLAPVLSPRSEPDLRAVGDQCQAS</sequence>
<dbReference type="Proteomes" id="UP000050867">
    <property type="component" value="Unassembled WGS sequence"/>
</dbReference>
<evidence type="ECO:0000256" key="1">
    <source>
        <dbReference type="SAM" id="MobiDB-lite"/>
    </source>
</evidence>
<dbReference type="SUPFAM" id="SSF46785">
    <property type="entry name" value="Winged helix' DNA-binding domain"/>
    <property type="match status" value="1"/>
</dbReference>
<reference evidence="3 4" key="1">
    <citation type="submission" date="2015-10" db="EMBL/GenBank/DDBJ databases">
        <title>Draft genome sequence of pyrrolomycin-producing Streptomyces vitaminophilus.</title>
        <authorList>
            <person name="Graham D.E."/>
            <person name="Mahan K.M."/>
            <person name="Klingeman D.M."/>
            <person name="Hettich R.L."/>
            <person name="Parry R.J."/>
        </authorList>
    </citation>
    <scope>NUCLEOTIDE SEQUENCE [LARGE SCALE GENOMIC DNA]</scope>
    <source>
        <strain evidence="3 4">ATCC 31673</strain>
    </source>
</reference>
<gene>
    <name evidence="3" type="ORF">AQ490_15770</name>
</gene>
<dbReference type="OrthoDB" id="371140at2"/>
<feature type="region of interest" description="Disordered" evidence="1">
    <location>
        <begin position="103"/>
        <end position="152"/>
    </location>
</feature>
<dbReference type="Gene3D" id="1.10.10.10">
    <property type="entry name" value="Winged helix-like DNA-binding domain superfamily/Winged helix DNA-binding domain"/>
    <property type="match status" value="1"/>
</dbReference>
<protein>
    <recommendedName>
        <fullName evidence="2">HTH marR-type domain-containing protein</fullName>
    </recommendedName>
</protein>
<keyword evidence="4" id="KW-1185">Reference proteome</keyword>
<dbReference type="InterPro" id="IPR000835">
    <property type="entry name" value="HTH_MarR-typ"/>
</dbReference>
<dbReference type="STRING" id="76728.AQ490_15770"/>
<evidence type="ECO:0000259" key="2">
    <source>
        <dbReference type="Pfam" id="PF12802"/>
    </source>
</evidence>
<dbReference type="InterPro" id="IPR036390">
    <property type="entry name" value="WH_DNA-bd_sf"/>
</dbReference>
<dbReference type="Pfam" id="PF12802">
    <property type="entry name" value="MarR_2"/>
    <property type="match status" value="1"/>
</dbReference>
<proteinExistence type="predicted"/>
<dbReference type="RefSeq" id="WP_018381586.1">
    <property type="nucleotide sequence ID" value="NZ_LLZU01000005.1"/>
</dbReference>
<accession>A0A0T6LWK9</accession>
<name>A0A0T6LWK9_WENVI</name>
<dbReference type="GO" id="GO:0003700">
    <property type="term" value="F:DNA-binding transcription factor activity"/>
    <property type="evidence" value="ECO:0007669"/>
    <property type="project" value="InterPro"/>
</dbReference>
<dbReference type="EMBL" id="LLZU01000005">
    <property type="protein sequence ID" value="KRV50531.1"/>
    <property type="molecule type" value="Genomic_DNA"/>
</dbReference>
<evidence type="ECO:0000313" key="4">
    <source>
        <dbReference type="Proteomes" id="UP000050867"/>
    </source>
</evidence>
<dbReference type="eggNOG" id="COG1846">
    <property type="taxonomic scope" value="Bacteria"/>
</dbReference>
<evidence type="ECO:0000313" key="3">
    <source>
        <dbReference type="EMBL" id="KRV50531.1"/>
    </source>
</evidence>
<dbReference type="InterPro" id="IPR036388">
    <property type="entry name" value="WH-like_DNA-bd_sf"/>
</dbReference>
<dbReference type="AlphaFoldDB" id="A0A0T6LWK9"/>
<organism evidence="3 4">
    <name type="scientific">Wenjunlia vitaminophila</name>
    <name type="common">Streptomyces vitaminophilus</name>
    <dbReference type="NCBI Taxonomy" id="76728"/>
    <lineage>
        <taxon>Bacteria</taxon>
        <taxon>Bacillati</taxon>
        <taxon>Actinomycetota</taxon>
        <taxon>Actinomycetes</taxon>
        <taxon>Kitasatosporales</taxon>
        <taxon>Streptomycetaceae</taxon>
        <taxon>Wenjunlia</taxon>
    </lineage>
</organism>
<feature type="compositionally biased region" description="Polar residues" evidence="1">
    <location>
        <begin position="117"/>
        <end position="130"/>
    </location>
</feature>